<reference evidence="1" key="1">
    <citation type="submission" date="2014-05" db="EMBL/GenBank/DDBJ databases">
        <authorList>
            <person name="Chronopoulou M."/>
        </authorList>
    </citation>
    <scope>NUCLEOTIDE SEQUENCE</scope>
    <source>
        <tissue evidence="1">Whole organism</tissue>
    </source>
</reference>
<dbReference type="EMBL" id="HACA01032329">
    <property type="protein sequence ID" value="CDW49690.1"/>
    <property type="molecule type" value="Transcribed_RNA"/>
</dbReference>
<sequence length="33" mass="3725">RILASSRNNLPSDGFRANRDLHKLFMPLTALVT</sequence>
<protein>
    <submittedName>
        <fullName evidence="1">Uncharacterized protein</fullName>
    </submittedName>
</protein>
<evidence type="ECO:0000313" key="1">
    <source>
        <dbReference type="EMBL" id="CDW49690.1"/>
    </source>
</evidence>
<proteinExistence type="predicted"/>
<name>A0A0K2VH29_LEPSM</name>
<dbReference type="AlphaFoldDB" id="A0A0K2VH29"/>
<accession>A0A0K2VH29</accession>
<organism evidence="1">
    <name type="scientific">Lepeophtheirus salmonis</name>
    <name type="common">Salmon louse</name>
    <name type="synonym">Caligus salmonis</name>
    <dbReference type="NCBI Taxonomy" id="72036"/>
    <lineage>
        <taxon>Eukaryota</taxon>
        <taxon>Metazoa</taxon>
        <taxon>Ecdysozoa</taxon>
        <taxon>Arthropoda</taxon>
        <taxon>Crustacea</taxon>
        <taxon>Multicrustacea</taxon>
        <taxon>Hexanauplia</taxon>
        <taxon>Copepoda</taxon>
        <taxon>Siphonostomatoida</taxon>
        <taxon>Caligidae</taxon>
        <taxon>Lepeophtheirus</taxon>
    </lineage>
</organism>
<feature type="non-terminal residue" evidence="1">
    <location>
        <position position="1"/>
    </location>
</feature>